<feature type="domain" description="CCHC-type" evidence="7">
    <location>
        <begin position="50"/>
        <end position="65"/>
    </location>
</feature>
<keyword evidence="2 5" id="KW-0479">Metal-binding</keyword>
<dbReference type="Pfam" id="PF01439">
    <property type="entry name" value="Metallothio_2"/>
    <property type="match status" value="1"/>
</dbReference>
<accession>B8BMK3</accession>
<keyword evidence="4" id="KW-0863">Zinc-finger</keyword>
<dbReference type="Gene3D" id="4.10.60.10">
    <property type="entry name" value="Zinc finger, CCHC-type"/>
    <property type="match status" value="1"/>
</dbReference>
<sequence length="261" mass="28367">MYPDLAEKNTTTTSVTMVLGVAPEKGHSEAGFELAAGSGHQKSACPGSTRCYNCWYSGHIARNCPTSRAARAQPATGSKEVATKPAGGEKPRKEVLEALPPRKKGREEGVAAGDGMASFQICAQQPSRVMKEWRTGDANIRPESGRCTISWTPRMVETEAIFEQKVLLATVLGNQPALSPRDLVAVIVDCGILPAHFRVELQMASFLGIRTSEEFTPADGDLRSWTRVGSRRRCSGDAVKPTTVARWVGNHLLEPRHWEPT</sequence>
<feature type="compositionally biased region" description="Basic and acidic residues" evidence="6">
    <location>
        <begin position="87"/>
        <end position="96"/>
    </location>
</feature>
<dbReference type="SUPFAM" id="SSF57756">
    <property type="entry name" value="Retrovirus zinc finger-like domains"/>
    <property type="match status" value="1"/>
</dbReference>
<evidence type="ECO:0000313" key="9">
    <source>
        <dbReference type="Proteomes" id="UP000007015"/>
    </source>
</evidence>
<evidence type="ECO:0000256" key="4">
    <source>
        <dbReference type="PROSITE-ProRule" id="PRU00047"/>
    </source>
</evidence>
<reference evidence="8 9" key="1">
    <citation type="journal article" date="2005" name="PLoS Biol.">
        <title>The genomes of Oryza sativa: a history of duplications.</title>
        <authorList>
            <person name="Yu J."/>
            <person name="Wang J."/>
            <person name="Lin W."/>
            <person name="Li S."/>
            <person name="Li H."/>
            <person name="Zhou J."/>
            <person name="Ni P."/>
            <person name="Dong W."/>
            <person name="Hu S."/>
            <person name="Zeng C."/>
            <person name="Zhang J."/>
            <person name="Zhang Y."/>
            <person name="Li R."/>
            <person name="Xu Z."/>
            <person name="Li S."/>
            <person name="Li X."/>
            <person name="Zheng H."/>
            <person name="Cong L."/>
            <person name="Lin L."/>
            <person name="Yin J."/>
            <person name="Geng J."/>
            <person name="Li G."/>
            <person name="Shi J."/>
            <person name="Liu J."/>
            <person name="Lv H."/>
            <person name="Li J."/>
            <person name="Wang J."/>
            <person name="Deng Y."/>
            <person name="Ran L."/>
            <person name="Shi X."/>
            <person name="Wang X."/>
            <person name="Wu Q."/>
            <person name="Li C."/>
            <person name="Ren X."/>
            <person name="Wang J."/>
            <person name="Wang X."/>
            <person name="Li D."/>
            <person name="Liu D."/>
            <person name="Zhang X."/>
            <person name="Ji Z."/>
            <person name="Zhao W."/>
            <person name="Sun Y."/>
            <person name="Zhang Z."/>
            <person name="Bao J."/>
            <person name="Han Y."/>
            <person name="Dong L."/>
            <person name="Ji J."/>
            <person name="Chen P."/>
            <person name="Wu S."/>
            <person name="Liu J."/>
            <person name="Xiao Y."/>
            <person name="Bu D."/>
            <person name="Tan J."/>
            <person name="Yang L."/>
            <person name="Ye C."/>
            <person name="Zhang J."/>
            <person name="Xu J."/>
            <person name="Zhou Y."/>
            <person name="Yu Y."/>
            <person name="Zhang B."/>
            <person name="Zhuang S."/>
            <person name="Wei H."/>
            <person name="Liu B."/>
            <person name="Lei M."/>
            <person name="Yu H."/>
            <person name="Li Y."/>
            <person name="Xu H."/>
            <person name="Wei S."/>
            <person name="He X."/>
            <person name="Fang L."/>
            <person name="Zhang Z."/>
            <person name="Zhang Y."/>
            <person name="Huang X."/>
            <person name="Su Z."/>
            <person name="Tong W."/>
            <person name="Li J."/>
            <person name="Tong Z."/>
            <person name="Li S."/>
            <person name="Ye J."/>
            <person name="Wang L."/>
            <person name="Fang L."/>
            <person name="Lei T."/>
            <person name="Chen C."/>
            <person name="Chen H."/>
            <person name="Xu Z."/>
            <person name="Li H."/>
            <person name="Huang H."/>
            <person name="Zhang F."/>
            <person name="Xu H."/>
            <person name="Li N."/>
            <person name="Zhao C."/>
            <person name="Li S."/>
            <person name="Dong L."/>
            <person name="Huang Y."/>
            <person name="Li L."/>
            <person name="Xi Y."/>
            <person name="Qi Q."/>
            <person name="Li W."/>
            <person name="Zhang B."/>
            <person name="Hu W."/>
            <person name="Zhang Y."/>
            <person name="Tian X."/>
            <person name="Jiao Y."/>
            <person name="Liang X."/>
            <person name="Jin J."/>
            <person name="Gao L."/>
            <person name="Zheng W."/>
            <person name="Hao B."/>
            <person name="Liu S."/>
            <person name="Wang W."/>
            <person name="Yuan L."/>
            <person name="Cao M."/>
            <person name="McDermott J."/>
            <person name="Samudrala R."/>
            <person name="Wang J."/>
            <person name="Wong G.K."/>
            <person name="Yang H."/>
        </authorList>
    </citation>
    <scope>NUCLEOTIDE SEQUENCE [LARGE SCALE GENOMIC DNA]</scope>
    <source>
        <strain evidence="9">cv. 93-11</strain>
    </source>
</reference>
<name>B8BMK3_ORYSI</name>
<dbReference type="PROSITE" id="PS50158">
    <property type="entry name" value="ZF_CCHC"/>
    <property type="match status" value="1"/>
</dbReference>
<keyword evidence="3 5" id="KW-0480">Metal-thiolate cluster</keyword>
<dbReference type="AlphaFoldDB" id="B8BMK3"/>
<dbReference type="EMBL" id="CM000137">
    <property type="protein sequence ID" value="EEC69523.1"/>
    <property type="molecule type" value="Genomic_DNA"/>
</dbReference>
<feature type="region of interest" description="Disordered" evidence="6">
    <location>
        <begin position="68"/>
        <end position="110"/>
    </location>
</feature>
<comment type="function">
    <text evidence="5">Metallothioneins have a high content of cysteine residues that bind various heavy metals.</text>
</comment>
<gene>
    <name evidence="8" type="ORF">OsI_38776</name>
</gene>
<dbReference type="Gramene" id="BGIOSGA035982-TA">
    <property type="protein sequence ID" value="BGIOSGA035982-PA"/>
    <property type="gene ID" value="BGIOSGA035982"/>
</dbReference>
<evidence type="ECO:0000256" key="1">
    <source>
        <dbReference type="ARBA" id="ARBA00005802"/>
    </source>
</evidence>
<keyword evidence="9" id="KW-1185">Reference proteome</keyword>
<evidence type="ECO:0000313" key="8">
    <source>
        <dbReference type="EMBL" id="EEC69523.1"/>
    </source>
</evidence>
<comment type="similarity">
    <text evidence="1 5">Belongs to the metallothionein superfamily. Type 15 family.</text>
</comment>
<evidence type="ECO:0000256" key="6">
    <source>
        <dbReference type="SAM" id="MobiDB-lite"/>
    </source>
</evidence>
<evidence type="ECO:0000256" key="5">
    <source>
        <dbReference type="RuleBase" id="RU369052"/>
    </source>
</evidence>
<proteinExistence type="inferred from homology"/>
<evidence type="ECO:0000256" key="3">
    <source>
        <dbReference type="ARBA" id="ARBA00022851"/>
    </source>
</evidence>
<dbReference type="InterPro" id="IPR036875">
    <property type="entry name" value="Znf_CCHC_sf"/>
</dbReference>
<dbReference type="Proteomes" id="UP000007015">
    <property type="component" value="Chromosome 12"/>
</dbReference>
<protein>
    <recommendedName>
        <fullName evidence="5">Metallothionein-like protein</fullName>
    </recommendedName>
</protein>
<evidence type="ECO:0000259" key="7">
    <source>
        <dbReference type="PROSITE" id="PS50158"/>
    </source>
</evidence>
<dbReference type="GO" id="GO:0008270">
    <property type="term" value="F:zinc ion binding"/>
    <property type="evidence" value="ECO:0007669"/>
    <property type="project" value="UniProtKB-KW"/>
</dbReference>
<organism evidence="8 9">
    <name type="scientific">Oryza sativa subsp. indica</name>
    <name type="common">Rice</name>
    <dbReference type="NCBI Taxonomy" id="39946"/>
    <lineage>
        <taxon>Eukaryota</taxon>
        <taxon>Viridiplantae</taxon>
        <taxon>Streptophyta</taxon>
        <taxon>Embryophyta</taxon>
        <taxon>Tracheophyta</taxon>
        <taxon>Spermatophyta</taxon>
        <taxon>Magnoliopsida</taxon>
        <taxon>Liliopsida</taxon>
        <taxon>Poales</taxon>
        <taxon>Poaceae</taxon>
        <taxon>BOP clade</taxon>
        <taxon>Oryzoideae</taxon>
        <taxon>Oryzeae</taxon>
        <taxon>Oryzinae</taxon>
        <taxon>Oryza</taxon>
        <taxon>Oryza sativa</taxon>
    </lineage>
</organism>
<evidence type="ECO:0000256" key="2">
    <source>
        <dbReference type="ARBA" id="ARBA00022723"/>
    </source>
</evidence>
<dbReference type="InterPro" id="IPR001878">
    <property type="entry name" value="Znf_CCHC"/>
</dbReference>
<dbReference type="GO" id="GO:0003676">
    <property type="term" value="F:nucleic acid binding"/>
    <property type="evidence" value="ECO:0007669"/>
    <property type="project" value="InterPro"/>
</dbReference>
<dbReference type="HOGENOM" id="CLU_1067080_0_0_1"/>
<keyword evidence="4" id="KW-0862">Zinc</keyword>
<dbReference type="InterPro" id="IPR000347">
    <property type="entry name" value="Metalthion_15p"/>
</dbReference>